<keyword evidence="2" id="KW-1185">Reference proteome</keyword>
<evidence type="ECO:0000313" key="2">
    <source>
        <dbReference type="Proteomes" id="UP000653644"/>
    </source>
</evidence>
<dbReference type="Proteomes" id="UP000653644">
    <property type="component" value="Unassembled WGS sequence"/>
</dbReference>
<dbReference type="EMBL" id="BMVN01000095">
    <property type="protein sequence ID" value="GHA74258.1"/>
    <property type="molecule type" value="Genomic_DNA"/>
</dbReference>
<proteinExistence type="predicted"/>
<accession>A0ABQ3DCL5</accession>
<reference evidence="2" key="1">
    <citation type="journal article" date="2019" name="Int. J. Syst. Evol. Microbiol.">
        <title>The Global Catalogue of Microorganisms (GCM) 10K type strain sequencing project: providing services to taxonomists for standard genome sequencing and annotation.</title>
        <authorList>
            <consortium name="The Broad Institute Genomics Platform"/>
            <consortium name="The Broad Institute Genome Sequencing Center for Infectious Disease"/>
            <person name="Wu L."/>
            <person name="Ma J."/>
        </authorList>
    </citation>
    <scope>NUCLEOTIDE SEQUENCE [LARGE SCALE GENOMIC DNA]</scope>
    <source>
        <strain evidence="2">JCM 4733</strain>
    </source>
</reference>
<gene>
    <name evidence="1" type="ORF">GCM10010345_91040</name>
</gene>
<name>A0ABQ3DCL5_9ACTN</name>
<evidence type="ECO:0000313" key="1">
    <source>
        <dbReference type="EMBL" id="GHA74258.1"/>
    </source>
</evidence>
<organism evidence="1 2">
    <name type="scientific">Streptomyces canarius</name>
    <dbReference type="NCBI Taxonomy" id="285453"/>
    <lineage>
        <taxon>Bacteria</taxon>
        <taxon>Bacillati</taxon>
        <taxon>Actinomycetota</taxon>
        <taxon>Actinomycetes</taxon>
        <taxon>Kitasatosporales</taxon>
        <taxon>Streptomycetaceae</taxon>
        <taxon>Streptomyces</taxon>
    </lineage>
</organism>
<protein>
    <submittedName>
        <fullName evidence="1">Uncharacterized protein</fullName>
    </submittedName>
</protein>
<sequence>MHSRPPPLAVGLMTIAGASAMTDSIGALLSQRRHQLSEGIRAAISRASSTSTTSYPLADA</sequence>
<comment type="caution">
    <text evidence="1">The sequence shown here is derived from an EMBL/GenBank/DDBJ whole genome shotgun (WGS) entry which is preliminary data.</text>
</comment>